<dbReference type="AlphaFoldDB" id="A0A345ZCR1"/>
<proteinExistence type="predicted"/>
<keyword evidence="3" id="KW-1185">Reference proteome</keyword>
<dbReference type="Gene3D" id="1.20.58.760">
    <property type="entry name" value="Peptidase M41"/>
    <property type="match status" value="1"/>
</dbReference>
<dbReference type="Proteomes" id="UP000254834">
    <property type="component" value="Chromosome"/>
</dbReference>
<dbReference type="GO" id="GO:0006508">
    <property type="term" value="P:proteolysis"/>
    <property type="evidence" value="ECO:0007669"/>
    <property type="project" value="InterPro"/>
</dbReference>
<feature type="chain" id="PRO_5017054586" description="Peptidase M41 domain-containing protein" evidence="1">
    <location>
        <begin position="23"/>
        <end position="477"/>
    </location>
</feature>
<keyword evidence="1" id="KW-0732">Signal</keyword>
<evidence type="ECO:0000313" key="3">
    <source>
        <dbReference type="Proteomes" id="UP000254834"/>
    </source>
</evidence>
<dbReference type="RefSeq" id="WP_115586093.1">
    <property type="nucleotide sequence ID" value="NZ_CP025544.1"/>
</dbReference>
<protein>
    <recommendedName>
        <fullName evidence="4">Peptidase M41 domain-containing protein</fullName>
    </recommendedName>
</protein>
<dbReference type="KEGG" id="cdes:C0J27_05090"/>
<dbReference type="SUPFAM" id="SSF140990">
    <property type="entry name" value="FtsH protease domain-like"/>
    <property type="match status" value="1"/>
</dbReference>
<organism evidence="2 3">
    <name type="scientific">Candidatus Chromulinivorax destructor</name>
    <dbReference type="NCBI Taxonomy" id="2066483"/>
    <lineage>
        <taxon>Bacteria</taxon>
        <taxon>Candidatus Babelota</taxon>
        <taxon>Candidatus Babeliae</taxon>
        <taxon>Candidatus Babeliales</taxon>
        <taxon>Candidatus Chromulinivoraceae</taxon>
        <taxon>Candidatus Chromulinivorax</taxon>
    </lineage>
</organism>
<name>A0A345ZCR1_9BACT</name>
<dbReference type="GO" id="GO:0005524">
    <property type="term" value="F:ATP binding"/>
    <property type="evidence" value="ECO:0007669"/>
    <property type="project" value="InterPro"/>
</dbReference>
<evidence type="ECO:0000313" key="2">
    <source>
        <dbReference type="EMBL" id="AXK61078.1"/>
    </source>
</evidence>
<dbReference type="InterPro" id="IPR037219">
    <property type="entry name" value="Peptidase_M41-like"/>
</dbReference>
<dbReference type="EMBL" id="CP025544">
    <property type="protein sequence ID" value="AXK61078.1"/>
    <property type="molecule type" value="Genomic_DNA"/>
</dbReference>
<accession>A0A345ZCR1</accession>
<evidence type="ECO:0008006" key="4">
    <source>
        <dbReference type="Google" id="ProtNLM"/>
    </source>
</evidence>
<sequence>MKKNYIKLLIILLIFGSKQSIANWKKTAIDSTTLAKAVLAGYYVHNKHNNPMVNQSFSPAVNVQSLSYNPVYSQLRTSAHLKNKKDQCGVAGLYTATKEILEEFAIQDQYESQDVLIEGLLWSELISDEQRIVYLKKALKLSVDENFNYELAVRCLSKISHEEWDSFLKKLHEFAYQDRSKIITMNNFYQATIFNGFNFRNQVEMYQLLGVNNQQLIDMILKIHEWLITLRDVIDTHIFNSNKKLEYAWHESSHAFEAVCANKNLILSQVSIKGSGLIGGACFFNTQFEQRRSTSLQDEFYDHAERLDFMKRRIRIFLAGGIGQMILENKKLSYAEFQERYECNISSDMRGVSKELMHYLLCKDFIMIPECSKSKLKSRVIKIPGERLEYIEKLVEECYEEAYLNLYANKDIVDKIAQEVLKHGVISGDIVYQLAGKERAKYDFEMSSTEIVTRSLLDWLSWTCHCMAFYDQYDTQI</sequence>
<dbReference type="GO" id="GO:0004176">
    <property type="term" value="F:ATP-dependent peptidase activity"/>
    <property type="evidence" value="ECO:0007669"/>
    <property type="project" value="InterPro"/>
</dbReference>
<gene>
    <name evidence="2" type="ORF">C0J27_05090</name>
</gene>
<feature type="signal peptide" evidence="1">
    <location>
        <begin position="1"/>
        <end position="22"/>
    </location>
</feature>
<evidence type="ECO:0000256" key="1">
    <source>
        <dbReference type="SAM" id="SignalP"/>
    </source>
</evidence>
<dbReference type="GO" id="GO:0004222">
    <property type="term" value="F:metalloendopeptidase activity"/>
    <property type="evidence" value="ECO:0007669"/>
    <property type="project" value="InterPro"/>
</dbReference>
<reference evidence="2 3" key="1">
    <citation type="submission" date="2017-12" db="EMBL/GenBank/DDBJ databases">
        <title>Chromulinavorax destructans is a abundant pathogen of dominant heterotrophic picoflagllates.</title>
        <authorList>
            <person name="Deeg C.M."/>
            <person name="Zimmer M."/>
            <person name="Suttle C.A."/>
        </authorList>
    </citation>
    <scope>NUCLEOTIDE SEQUENCE [LARGE SCALE GENOMIC DNA]</scope>
    <source>
        <strain evidence="2 3">SeV1</strain>
    </source>
</reference>